<dbReference type="Proteomes" id="UP000595140">
    <property type="component" value="Unassembled WGS sequence"/>
</dbReference>
<dbReference type="AlphaFoldDB" id="A0A484MR10"/>
<evidence type="ECO:0000313" key="1">
    <source>
        <dbReference type="EMBL" id="VFQ91353.1"/>
    </source>
</evidence>
<reference evidence="1 2" key="1">
    <citation type="submission" date="2018-04" db="EMBL/GenBank/DDBJ databases">
        <authorList>
            <person name="Vogel A."/>
        </authorList>
    </citation>
    <scope>NUCLEOTIDE SEQUENCE [LARGE SCALE GENOMIC DNA]</scope>
</reference>
<protein>
    <submittedName>
        <fullName evidence="1">Uncharacterized protein</fullName>
    </submittedName>
</protein>
<name>A0A484MR10_9ASTE</name>
<keyword evidence="2" id="KW-1185">Reference proteome</keyword>
<sequence length="23" mass="2657">LDCSFAARESFAEQDYISDTLFQ</sequence>
<organism evidence="1 2">
    <name type="scientific">Cuscuta campestris</name>
    <dbReference type="NCBI Taxonomy" id="132261"/>
    <lineage>
        <taxon>Eukaryota</taxon>
        <taxon>Viridiplantae</taxon>
        <taxon>Streptophyta</taxon>
        <taxon>Embryophyta</taxon>
        <taxon>Tracheophyta</taxon>
        <taxon>Spermatophyta</taxon>
        <taxon>Magnoliopsida</taxon>
        <taxon>eudicotyledons</taxon>
        <taxon>Gunneridae</taxon>
        <taxon>Pentapetalae</taxon>
        <taxon>asterids</taxon>
        <taxon>lamiids</taxon>
        <taxon>Solanales</taxon>
        <taxon>Convolvulaceae</taxon>
        <taxon>Cuscuteae</taxon>
        <taxon>Cuscuta</taxon>
        <taxon>Cuscuta subgen. Grammica</taxon>
        <taxon>Cuscuta sect. Cleistogrammica</taxon>
    </lineage>
</organism>
<evidence type="ECO:0000313" key="2">
    <source>
        <dbReference type="Proteomes" id="UP000595140"/>
    </source>
</evidence>
<feature type="non-terminal residue" evidence="1">
    <location>
        <position position="1"/>
    </location>
</feature>
<dbReference type="EMBL" id="OOIL02004364">
    <property type="protein sequence ID" value="VFQ91353.1"/>
    <property type="molecule type" value="Genomic_DNA"/>
</dbReference>
<proteinExistence type="predicted"/>
<accession>A0A484MR10</accession>
<gene>
    <name evidence="1" type="ORF">CCAM_LOCUS33129</name>
</gene>